<name>A0A562IQL7_9ACTN</name>
<dbReference type="Gene3D" id="3.40.50.1980">
    <property type="entry name" value="Nitrogenase molybdenum iron protein domain"/>
    <property type="match status" value="2"/>
</dbReference>
<dbReference type="GO" id="GO:0046872">
    <property type="term" value="F:metal ion binding"/>
    <property type="evidence" value="ECO:0007669"/>
    <property type="project" value="InterPro"/>
</dbReference>
<protein>
    <submittedName>
        <fullName evidence="6">Zinc transport system substrate-binding protein</fullName>
    </submittedName>
</protein>
<dbReference type="PANTHER" id="PTHR42953:SF3">
    <property type="entry name" value="HIGH-AFFINITY ZINC UPTAKE SYSTEM PROTEIN ZNUA"/>
    <property type="match status" value="1"/>
</dbReference>
<dbReference type="PROSITE" id="PS51257">
    <property type="entry name" value="PROKAR_LIPOPROTEIN"/>
    <property type="match status" value="1"/>
</dbReference>
<comment type="similarity">
    <text evidence="1">Belongs to the bacterial solute-binding protein 9 family.</text>
</comment>
<dbReference type="Proteomes" id="UP000321490">
    <property type="component" value="Unassembled WGS sequence"/>
</dbReference>
<organism evidence="6 7">
    <name type="scientific">Modestobacter roseus</name>
    <dbReference type="NCBI Taxonomy" id="1181884"/>
    <lineage>
        <taxon>Bacteria</taxon>
        <taxon>Bacillati</taxon>
        <taxon>Actinomycetota</taxon>
        <taxon>Actinomycetes</taxon>
        <taxon>Geodermatophilales</taxon>
        <taxon>Geodermatophilaceae</taxon>
        <taxon>Modestobacter</taxon>
    </lineage>
</organism>
<dbReference type="AlphaFoldDB" id="A0A562IQL7"/>
<evidence type="ECO:0000256" key="1">
    <source>
        <dbReference type="ARBA" id="ARBA00011028"/>
    </source>
</evidence>
<keyword evidence="2" id="KW-0813">Transport</keyword>
<dbReference type="InterPro" id="IPR050492">
    <property type="entry name" value="Bact_metal-bind_prot9"/>
</dbReference>
<evidence type="ECO:0000256" key="3">
    <source>
        <dbReference type="ARBA" id="ARBA00022729"/>
    </source>
</evidence>
<feature type="region of interest" description="Disordered" evidence="4">
    <location>
        <begin position="127"/>
        <end position="166"/>
    </location>
</feature>
<dbReference type="Pfam" id="PF01297">
    <property type="entry name" value="ZnuA"/>
    <property type="match status" value="1"/>
</dbReference>
<sequence length="338" mass="35565">MPSPRRRSPALALTLVAGLLLAGCGAPAAAGGEADAELTVVAGFYPLAWLSQQVAGDLAEVTSLTPDGAEPHEYELTPRDVAATAEADVVVHLPTVQPAVDAAVAQQAADRAFDAGAPADLSLTYEEHEHGHEGEGHEGEGHEGEGHEGEEHEGEEHGGEEHREPVTDPHFWHDPMRMADVGDALAEHLGSIDEPNADRYTANAADLRAELAELDGEFRAGLADCATRDLVTSHSAFGYLADAYDLEQFGISGLAPDAEPSTDALTEATEFVREHGVATIYVETLVDPAVAETVARETGAQTRQLDPIEGLTDSSQGKDYLGIMRANLASLRAGQPCS</sequence>
<evidence type="ECO:0000256" key="4">
    <source>
        <dbReference type="SAM" id="MobiDB-lite"/>
    </source>
</evidence>
<proteinExistence type="inferred from homology"/>
<keyword evidence="3 5" id="KW-0732">Signal</keyword>
<dbReference type="GO" id="GO:0030001">
    <property type="term" value="P:metal ion transport"/>
    <property type="evidence" value="ECO:0007669"/>
    <property type="project" value="InterPro"/>
</dbReference>
<reference evidence="6 7" key="1">
    <citation type="submission" date="2019-07" db="EMBL/GenBank/DDBJ databases">
        <title>R&amp;d 2014.</title>
        <authorList>
            <person name="Klenk H.-P."/>
        </authorList>
    </citation>
    <scope>NUCLEOTIDE SEQUENCE [LARGE SCALE GENOMIC DNA]</scope>
    <source>
        <strain evidence="6 7">DSM 45764</strain>
    </source>
</reference>
<dbReference type="PANTHER" id="PTHR42953">
    <property type="entry name" value="HIGH-AFFINITY ZINC UPTAKE SYSTEM PROTEIN ZNUA-RELATED"/>
    <property type="match status" value="1"/>
</dbReference>
<feature type="signal peptide" evidence="5">
    <location>
        <begin position="1"/>
        <end position="28"/>
    </location>
</feature>
<evidence type="ECO:0000313" key="7">
    <source>
        <dbReference type="Proteomes" id="UP000321490"/>
    </source>
</evidence>
<evidence type="ECO:0000256" key="5">
    <source>
        <dbReference type="SAM" id="SignalP"/>
    </source>
</evidence>
<accession>A0A562IQL7</accession>
<dbReference type="EMBL" id="VLKF01000001">
    <property type="protein sequence ID" value="TWH73160.1"/>
    <property type="molecule type" value="Genomic_DNA"/>
</dbReference>
<dbReference type="SUPFAM" id="SSF53807">
    <property type="entry name" value="Helical backbone' metal receptor"/>
    <property type="match status" value="1"/>
</dbReference>
<feature type="chain" id="PRO_5022177863" evidence="5">
    <location>
        <begin position="29"/>
        <end position="338"/>
    </location>
</feature>
<gene>
    <name evidence="6" type="ORF">JD78_01683</name>
</gene>
<dbReference type="RefSeq" id="WP_166521079.1">
    <property type="nucleotide sequence ID" value="NZ_VLKF01000001.1"/>
</dbReference>
<keyword evidence="7" id="KW-1185">Reference proteome</keyword>
<evidence type="ECO:0000313" key="6">
    <source>
        <dbReference type="EMBL" id="TWH73160.1"/>
    </source>
</evidence>
<dbReference type="InterPro" id="IPR006127">
    <property type="entry name" value="ZnuA-like"/>
</dbReference>
<comment type="caution">
    <text evidence="6">The sequence shown here is derived from an EMBL/GenBank/DDBJ whole genome shotgun (WGS) entry which is preliminary data.</text>
</comment>
<evidence type="ECO:0000256" key="2">
    <source>
        <dbReference type="ARBA" id="ARBA00022448"/>
    </source>
</evidence>